<dbReference type="STRING" id="1194695.A0A5D3DYD5"/>
<name>A0A5D3DYD5_CUCMM</name>
<sequence length="273" mass="30853">MARVFSLSQSFISSKFQLSVLIPSSFTLGHRNRSTRSGKVKFIEIDLESSSFGADSEILAIRKLDDFVQRIIVERSTPDWLPFVPGSSFWVPPRRNKPRRVVDLFDKLVEPIAKEDSPSLANARGWPCLDFFAKESISGPTRLAPVDTELETSNELEIDVQTPTRALDGCQRFERPNGVESDGDERSERNRVLYRQFQFGCCGIHFHLLRLNCPVYLKPTLHPFPQTNGCLCFVVLGQNSPACYLNEVNYQVVNHCSVKSMHSSIKEISLVSV</sequence>
<evidence type="ECO:0000313" key="4">
    <source>
        <dbReference type="Proteomes" id="UP000321947"/>
    </source>
</evidence>
<dbReference type="PANTHER" id="PTHR33972:SF2">
    <property type="entry name" value="OS04G0606700 PROTEIN"/>
    <property type="match status" value="1"/>
</dbReference>
<proteinExistence type="predicted"/>
<evidence type="ECO:0000313" key="3">
    <source>
        <dbReference type="Proteomes" id="UP000321393"/>
    </source>
</evidence>
<gene>
    <name evidence="2" type="ORF">E5676_scaffold629G002320</name>
    <name evidence="1" type="ORF">E6C27_scaffold274G005480</name>
</gene>
<dbReference type="Proteomes" id="UP000321947">
    <property type="component" value="Unassembled WGS sequence"/>
</dbReference>
<evidence type="ECO:0000313" key="1">
    <source>
        <dbReference type="EMBL" id="KAA0058224.1"/>
    </source>
</evidence>
<dbReference type="EMBL" id="SSTE01006842">
    <property type="protein sequence ID" value="KAA0058224.1"/>
    <property type="molecule type" value="Genomic_DNA"/>
</dbReference>
<accession>A0A5D3DYD5</accession>
<protein>
    <submittedName>
        <fullName evidence="2">Uncharacterized protein</fullName>
    </submittedName>
</protein>
<organism evidence="2 4">
    <name type="scientific">Cucumis melo var. makuwa</name>
    <name type="common">Oriental melon</name>
    <dbReference type="NCBI Taxonomy" id="1194695"/>
    <lineage>
        <taxon>Eukaryota</taxon>
        <taxon>Viridiplantae</taxon>
        <taxon>Streptophyta</taxon>
        <taxon>Embryophyta</taxon>
        <taxon>Tracheophyta</taxon>
        <taxon>Spermatophyta</taxon>
        <taxon>Magnoliopsida</taxon>
        <taxon>eudicotyledons</taxon>
        <taxon>Gunneridae</taxon>
        <taxon>Pentapetalae</taxon>
        <taxon>rosids</taxon>
        <taxon>fabids</taxon>
        <taxon>Cucurbitales</taxon>
        <taxon>Cucurbitaceae</taxon>
        <taxon>Benincaseae</taxon>
        <taxon>Cucumis</taxon>
    </lineage>
</organism>
<dbReference type="Proteomes" id="UP000321393">
    <property type="component" value="Unassembled WGS sequence"/>
</dbReference>
<evidence type="ECO:0000313" key="2">
    <source>
        <dbReference type="EMBL" id="TYK28582.1"/>
    </source>
</evidence>
<dbReference type="PANTHER" id="PTHR33972">
    <property type="entry name" value="EXPRESSED PROTEIN"/>
    <property type="match status" value="1"/>
</dbReference>
<dbReference type="OrthoDB" id="1095098at2759"/>
<dbReference type="EMBL" id="SSTD01002102">
    <property type="protein sequence ID" value="TYK28582.1"/>
    <property type="molecule type" value="Genomic_DNA"/>
</dbReference>
<reference evidence="3 4" key="1">
    <citation type="submission" date="2019-08" db="EMBL/GenBank/DDBJ databases">
        <title>Draft genome sequences of two oriental melons (Cucumis melo L. var makuwa).</title>
        <authorList>
            <person name="Kwon S.-Y."/>
        </authorList>
    </citation>
    <scope>NUCLEOTIDE SEQUENCE [LARGE SCALE GENOMIC DNA]</scope>
    <source>
        <strain evidence="4">cv. Chang Bougi</strain>
        <strain evidence="3">cv. SW 3</strain>
        <tissue evidence="2">Leaf</tissue>
    </source>
</reference>
<dbReference type="AlphaFoldDB" id="A0A5D3DYD5"/>
<comment type="caution">
    <text evidence="2">The sequence shown here is derived from an EMBL/GenBank/DDBJ whole genome shotgun (WGS) entry which is preliminary data.</text>
</comment>